<evidence type="ECO:0000313" key="2">
    <source>
        <dbReference type="Proteomes" id="UP000289758"/>
    </source>
</evidence>
<organism evidence="1 2">
    <name type="scientific">Halarcobacter ebronensis</name>
    <dbReference type="NCBI Taxonomy" id="1462615"/>
    <lineage>
        <taxon>Bacteria</taxon>
        <taxon>Pseudomonadati</taxon>
        <taxon>Campylobacterota</taxon>
        <taxon>Epsilonproteobacteria</taxon>
        <taxon>Campylobacterales</taxon>
        <taxon>Arcobacteraceae</taxon>
        <taxon>Halarcobacter</taxon>
    </lineage>
</organism>
<keyword evidence="2" id="KW-1185">Reference proteome</keyword>
<dbReference type="AlphaFoldDB" id="A0A4Q1ANN1"/>
<dbReference type="Proteomes" id="UP000289758">
    <property type="component" value="Unassembled WGS sequence"/>
</dbReference>
<accession>A0A4Q1ANN1</accession>
<reference evidence="1 2" key="1">
    <citation type="submission" date="2017-10" db="EMBL/GenBank/DDBJ databases">
        <title>Genomics of the genus Arcobacter.</title>
        <authorList>
            <person name="Perez-Cataluna A."/>
            <person name="Figueras M.J."/>
        </authorList>
    </citation>
    <scope>NUCLEOTIDE SEQUENCE [LARGE SCALE GENOMIC DNA]</scope>
    <source>
        <strain evidence="1 2">CECT 8441</strain>
    </source>
</reference>
<dbReference type="InterPro" id="IPR027417">
    <property type="entry name" value="P-loop_NTPase"/>
</dbReference>
<dbReference type="EMBL" id="PDKK01000005">
    <property type="protein sequence ID" value="RXK05949.1"/>
    <property type="molecule type" value="Genomic_DNA"/>
</dbReference>
<dbReference type="InterPro" id="IPR056955">
    <property type="entry name" value="ORC-CDC6-like"/>
</dbReference>
<proteinExistence type="predicted"/>
<comment type="caution">
    <text evidence="1">The sequence shown here is derived from an EMBL/GenBank/DDBJ whole genome shotgun (WGS) entry which is preliminary data.</text>
</comment>
<gene>
    <name evidence="1" type="ORF">CRV07_07710</name>
</gene>
<dbReference type="Pfam" id="PF24389">
    <property type="entry name" value="ORC-CDC6-like"/>
    <property type="match status" value="1"/>
</dbReference>
<sequence length="675" mass="79682">MKKNMKMPLSTFLTQNRIEEKGDDLWGIYVLPINYKSLLHYKKSNHIRGGRGSGKTAFLKYHCYPTLFSKKKKRIDQDILENIGIYFKPDSRLLSDMSECSLDKAWRPVINAYIGLSIISELSNFLITFLDSSYENSDVKKQVQNLIVPLYLLKPFNINEKINFVEINEHLREVRVLLNNWLSYTDSSIPYIIDAKTMISEYIDLIRQIEVFKNTTFFVFLDEFENFSYEQQVLINTWMKNVENGIIYNVTYKKHYEPTYDLFGDEKLQERNDYRVIDIDKDVIVNENNFKLLCCEIIINSLQFYYNNKYEFLEKFDVNYLSSENYLNLRKEKVYQENIISVVEKILPLYDLKRVAQCLMEDNGLSNKVKKSIENSLKSSNKKVSDFFSENHTDTILNAILLNRETLNIDEIYDHFKGNTEKYKHWKNINLLGAILFFYNKYTYKICPYYGGLDRFVKQSCNNVRHFIELFHKSIIELENNDISFSSMKNISIPVELQASAAKNVSTYEFDRKISSSGNKGFSLKTIAGRLGQLFQIRQNDPAQSIAEVNEFSIQYKQTSKDPKEQSRTEFESLLKELNMWSILVEKDITKVEDKTEQGSLKEYRLHPIFSSYFGISPRQKRKIVFSIRDIKSIFDTQNELEFEKIKKRILNYDDKNDNNSHKKEKTLLDLLNEY</sequence>
<name>A0A4Q1ANN1_9BACT</name>
<protein>
    <submittedName>
        <fullName evidence="1">Uncharacterized protein</fullName>
    </submittedName>
</protein>
<dbReference type="RefSeq" id="WP_129087153.1">
    <property type="nucleotide sequence ID" value="NZ_CP053836.1"/>
</dbReference>
<dbReference type="SUPFAM" id="SSF52540">
    <property type="entry name" value="P-loop containing nucleoside triphosphate hydrolases"/>
    <property type="match status" value="1"/>
</dbReference>
<evidence type="ECO:0000313" key="1">
    <source>
        <dbReference type="EMBL" id="RXK05949.1"/>
    </source>
</evidence>
<dbReference type="OrthoDB" id="271711at2"/>